<comment type="cofactor">
    <cofactor evidence="3">
        <name>Zn(2+)</name>
        <dbReference type="ChEBI" id="CHEBI:29105"/>
    </cofactor>
</comment>
<name>A0A5Q0C1M5_9HYPH</name>
<dbReference type="EMBL" id="CP043498">
    <property type="protein sequence ID" value="QFY59452.1"/>
    <property type="molecule type" value="Genomic_DNA"/>
</dbReference>
<feature type="domain" description="Hcy-binding" evidence="4">
    <location>
        <begin position="4"/>
        <end position="310"/>
    </location>
</feature>
<proteinExistence type="predicted"/>
<dbReference type="PANTHER" id="PTHR11103:SF18">
    <property type="entry name" value="SLR1189 PROTEIN"/>
    <property type="match status" value="1"/>
</dbReference>
<keyword evidence="1 3" id="KW-0489">Methyltransferase</keyword>
<dbReference type="KEGG" id="rgr:FZ934_02775"/>
<gene>
    <name evidence="5" type="ORF">FZ934_02775</name>
</gene>
<feature type="binding site" evidence="3">
    <location>
        <position position="295"/>
    </location>
    <ligand>
        <name>Zn(2+)</name>
        <dbReference type="ChEBI" id="CHEBI:29105"/>
    </ligand>
</feature>
<dbReference type="GO" id="GO:0008168">
    <property type="term" value="F:methyltransferase activity"/>
    <property type="evidence" value="ECO:0007669"/>
    <property type="project" value="UniProtKB-UniRule"/>
</dbReference>
<dbReference type="Proteomes" id="UP000326881">
    <property type="component" value="Chromosome"/>
</dbReference>
<dbReference type="SUPFAM" id="SSF82282">
    <property type="entry name" value="Homocysteine S-methyltransferase"/>
    <property type="match status" value="1"/>
</dbReference>
<evidence type="ECO:0000256" key="1">
    <source>
        <dbReference type="ARBA" id="ARBA00022603"/>
    </source>
</evidence>
<feature type="binding site" evidence="3">
    <location>
        <position position="226"/>
    </location>
    <ligand>
        <name>Zn(2+)</name>
        <dbReference type="ChEBI" id="CHEBI:29105"/>
    </ligand>
</feature>
<dbReference type="InterPro" id="IPR003726">
    <property type="entry name" value="HCY_dom"/>
</dbReference>
<dbReference type="AlphaFoldDB" id="A0A5Q0C1M5"/>
<dbReference type="OrthoDB" id="9803687at2"/>
<evidence type="ECO:0000259" key="4">
    <source>
        <dbReference type="PROSITE" id="PS50970"/>
    </source>
</evidence>
<reference evidence="5 6" key="1">
    <citation type="submission" date="2019-08" db="EMBL/GenBank/DDBJ databases">
        <title>Prosopis cineraria nodule microbiome.</title>
        <authorList>
            <person name="Ali R."/>
            <person name="Chaluvadi S.R."/>
            <person name="Wang X."/>
        </authorList>
    </citation>
    <scope>NUCLEOTIDE SEQUENCE [LARGE SCALE GENOMIC DNA]</scope>
    <source>
        <strain evidence="5 6">BG7</strain>
    </source>
</reference>
<dbReference type="PANTHER" id="PTHR11103">
    <property type="entry name" value="SLR1189 PROTEIN"/>
    <property type="match status" value="1"/>
</dbReference>
<dbReference type="Pfam" id="PF02574">
    <property type="entry name" value="S-methyl_trans"/>
    <property type="match status" value="1"/>
</dbReference>
<sequence length="316" mass="34539">MATYRHSLPQLDGGLFVTDGGMETTFIFHDGLQLPHFASFVMLASEEGRDRLKAYYRRYLDIARKHGAGFILDTPTWRANPDWGEKLHYTREALHAANMASIDLLAELRAKYEQPDRPIVLSGAIGPRGDGYKAGNMDAAESEDYHSIQIGSFAESEADMVAAFTLTNIDEAIGVARAAAARGMPCAISFTVETDGRLVTGRSMQDAIETTDAATGGSVAYYMINCAHPTHFTEALDHHAGWTKRIYGLRANASRMSHAELDESETLDAGDPNDLGKRYRQLMQRMPQVRIVGGCCGTDHRHVAAICEACLPAVAA</sequence>
<evidence type="ECO:0000256" key="2">
    <source>
        <dbReference type="ARBA" id="ARBA00022679"/>
    </source>
</evidence>
<dbReference type="RefSeq" id="WP_153269817.1">
    <property type="nucleotide sequence ID" value="NZ_CP043498.1"/>
</dbReference>
<evidence type="ECO:0000313" key="5">
    <source>
        <dbReference type="EMBL" id="QFY59452.1"/>
    </source>
</evidence>
<accession>A0A5Q0C1M5</accession>
<evidence type="ECO:0000256" key="3">
    <source>
        <dbReference type="PROSITE-ProRule" id="PRU00333"/>
    </source>
</evidence>
<protein>
    <submittedName>
        <fullName evidence="5">Homocysteine methyltransferase</fullName>
    </submittedName>
</protein>
<dbReference type="InterPro" id="IPR036589">
    <property type="entry name" value="HCY_dom_sf"/>
</dbReference>
<dbReference type="GO" id="GO:0046872">
    <property type="term" value="F:metal ion binding"/>
    <property type="evidence" value="ECO:0007669"/>
    <property type="project" value="UniProtKB-KW"/>
</dbReference>
<dbReference type="Gene3D" id="3.20.20.330">
    <property type="entry name" value="Homocysteine-binding-like domain"/>
    <property type="match status" value="1"/>
</dbReference>
<organism evidence="5 6">
    <name type="scientific">Rhizobium grahamii</name>
    <dbReference type="NCBI Taxonomy" id="1120045"/>
    <lineage>
        <taxon>Bacteria</taxon>
        <taxon>Pseudomonadati</taxon>
        <taxon>Pseudomonadota</taxon>
        <taxon>Alphaproteobacteria</taxon>
        <taxon>Hyphomicrobiales</taxon>
        <taxon>Rhizobiaceae</taxon>
        <taxon>Rhizobium/Agrobacterium group</taxon>
        <taxon>Rhizobium</taxon>
    </lineage>
</organism>
<keyword evidence="6" id="KW-1185">Reference proteome</keyword>
<feature type="binding site" evidence="3">
    <location>
        <position position="296"/>
    </location>
    <ligand>
        <name>Zn(2+)</name>
        <dbReference type="ChEBI" id="CHEBI:29105"/>
    </ligand>
</feature>
<evidence type="ECO:0000313" key="6">
    <source>
        <dbReference type="Proteomes" id="UP000326881"/>
    </source>
</evidence>
<keyword evidence="3" id="KW-0479">Metal-binding</keyword>
<dbReference type="GO" id="GO:0032259">
    <property type="term" value="P:methylation"/>
    <property type="evidence" value="ECO:0007669"/>
    <property type="project" value="UniProtKB-KW"/>
</dbReference>
<dbReference type="PROSITE" id="PS50970">
    <property type="entry name" value="HCY"/>
    <property type="match status" value="1"/>
</dbReference>
<keyword evidence="3" id="KW-0862">Zinc</keyword>
<keyword evidence="2 3" id="KW-0808">Transferase</keyword>